<evidence type="ECO:0000256" key="8">
    <source>
        <dbReference type="ARBA" id="ARBA00023242"/>
    </source>
</evidence>
<keyword evidence="5" id="KW-0238">DNA-binding</keyword>
<evidence type="ECO:0000256" key="1">
    <source>
        <dbReference type="ARBA" id="ARBA00004123"/>
    </source>
</evidence>
<dbReference type="SMART" id="SM00380">
    <property type="entry name" value="AP2"/>
    <property type="match status" value="1"/>
</dbReference>
<dbReference type="InterPro" id="IPR036955">
    <property type="entry name" value="AP2/ERF_dom_sf"/>
</dbReference>
<evidence type="ECO:0000256" key="2">
    <source>
        <dbReference type="ARBA" id="ARBA00022745"/>
    </source>
</evidence>
<reference evidence="10 11" key="1">
    <citation type="submission" date="2024-02" db="EMBL/GenBank/DDBJ databases">
        <authorList>
            <person name="Vignale AGUSTIN F."/>
            <person name="Sosa J E."/>
            <person name="Modenutti C."/>
        </authorList>
    </citation>
    <scope>NUCLEOTIDE SEQUENCE [LARGE SCALE GENOMIC DNA]</scope>
</reference>
<dbReference type="GO" id="GO:0009873">
    <property type="term" value="P:ethylene-activated signaling pathway"/>
    <property type="evidence" value="ECO:0007669"/>
    <property type="project" value="UniProtKB-KW"/>
</dbReference>
<keyword evidence="2" id="KW-0936">Ethylene signaling pathway</keyword>
<evidence type="ECO:0000259" key="9">
    <source>
        <dbReference type="PROSITE" id="PS51032"/>
    </source>
</evidence>
<keyword evidence="3" id="KW-0611">Plant defense</keyword>
<keyword evidence="6" id="KW-0010">Activator</keyword>
<comment type="caution">
    <text evidence="10">The sequence shown here is derived from an EMBL/GenBank/DDBJ whole genome shotgun (WGS) entry which is preliminary data.</text>
</comment>
<evidence type="ECO:0000313" key="11">
    <source>
        <dbReference type="Proteomes" id="UP001642360"/>
    </source>
</evidence>
<keyword evidence="7" id="KW-0804">Transcription</keyword>
<comment type="subcellular location">
    <subcellularLocation>
        <location evidence="1">Nucleus</location>
    </subcellularLocation>
</comment>
<dbReference type="GO" id="GO:0005634">
    <property type="term" value="C:nucleus"/>
    <property type="evidence" value="ECO:0007669"/>
    <property type="project" value="UniProtKB-SubCell"/>
</dbReference>
<dbReference type="CDD" id="cd00018">
    <property type="entry name" value="AP2"/>
    <property type="match status" value="1"/>
</dbReference>
<evidence type="ECO:0000256" key="3">
    <source>
        <dbReference type="ARBA" id="ARBA00022821"/>
    </source>
</evidence>
<dbReference type="EMBL" id="CAUOFW020003352">
    <property type="protein sequence ID" value="CAK9159409.1"/>
    <property type="molecule type" value="Genomic_DNA"/>
</dbReference>
<dbReference type="AlphaFoldDB" id="A0ABC8SQH9"/>
<dbReference type="GO" id="GO:0000976">
    <property type="term" value="F:transcription cis-regulatory region binding"/>
    <property type="evidence" value="ECO:0007669"/>
    <property type="project" value="UniProtKB-ARBA"/>
</dbReference>
<dbReference type="InterPro" id="IPR001471">
    <property type="entry name" value="AP2/ERF_dom"/>
</dbReference>
<evidence type="ECO:0000256" key="7">
    <source>
        <dbReference type="ARBA" id="ARBA00023163"/>
    </source>
</evidence>
<name>A0ABC8SQH9_9AQUA</name>
<keyword evidence="4" id="KW-0805">Transcription regulation</keyword>
<gene>
    <name evidence="10" type="ORF">ILEXP_LOCUS28106</name>
</gene>
<evidence type="ECO:0000313" key="10">
    <source>
        <dbReference type="EMBL" id="CAK9159409.1"/>
    </source>
</evidence>
<accession>A0ABC8SQH9</accession>
<keyword evidence="11" id="KW-1185">Reference proteome</keyword>
<dbReference type="Pfam" id="PF00847">
    <property type="entry name" value="AP2"/>
    <property type="match status" value="1"/>
</dbReference>
<dbReference type="Gene3D" id="3.30.730.10">
    <property type="entry name" value="AP2/ERF domain"/>
    <property type="match status" value="1"/>
</dbReference>
<dbReference type="FunFam" id="3.30.730.10:FF:000001">
    <property type="entry name" value="Ethylene-responsive transcription factor 2"/>
    <property type="match status" value="1"/>
</dbReference>
<evidence type="ECO:0000256" key="4">
    <source>
        <dbReference type="ARBA" id="ARBA00023015"/>
    </source>
</evidence>
<dbReference type="PANTHER" id="PTHR31190:SF499">
    <property type="entry name" value="ETHYLENE-RESPONSIVE TRANSCRIPTION FACTOR ERF105"/>
    <property type="match status" value="1"/>
</dbReference>
<keyword evidence="8" id="KW-0539">Nucleus</keyword>
<evidence type="ECO:0000256" key="6">
    <source>
        <dbReference type="ARBA" id="ARBA00023159"/>
    </source>
</evidence>
<evidence type="ECO:0000256" key="5">
    <source>
        <dbReference type="ARBA" id="ARBA00023125"/>
    </source>
</evidence>
<dbReference type="PROSITE" id="PS51032">
    <property type="entry name" value="AP2_ERF"/>
    <property type="match status" value="1"/>
</dbReference>
<dbReference type="InterPro" id="IPR016177">
    <property type="entry name" value="DNA-bd_dom_sf"/>
</dbReference>
<dbReference type="GO" id="GO:0006952">
    <property type="term" value="P:defense response"/>
    <property type="evidence" value="ECO:0007669"/>
    <property type="project" value="UniProtKB-KW"/>
</dbReference>
<protein>
    <recommendedName>
        <fullName evidence="9">AP2/ERF domain-containing protein</fullName>
    </recommendedName>
</protein>
<dbReference type="Proteomes" id="UP001642360">
    <property type="component" value="Unassembled WGS sequence"/>
</dbReference>
<dbReference type="InterPro" id="IPR044808">
    <property type="entry name" value="ERF_plant"/>
</dbReference>
<dbReference type="PANTHER" id="PTHR31190">
    <property type="entry name" value="DNA-BINDING DOMAIN"/>
    <property type="match status" value="1"/>
</dbReference>
<dbReference type="PRINTS" id="PR00367">
    <property type="entry name" value="ETHRSPELEMNT"/>
</dbReference>
<feature type="domain" description="AP2/ERF" evidence="9">
    <location>
        <begin position="209"/>
        <end position="267"/>
    </location>
</feature>
<organism evidence="10 11">
    <name type="scientific">Ilex paraguariensis</name>
    <name type="common">yerba mate</name>
    <dbReference type="NCBI Taxonomy" id="185542"/>
    <lineage>
        <taxon>Eukaryota</taxon>
        <taxon>Viridiplantae</taxon>
        <taxon>Streptophyta</taxon>
        <taxon>Embryophyta</taxon>
        <taxon>Tracheophyta</taxon>
        <taxon>Spermatophyta</taxon>
        <taxon>Magnoliopsida</taxon>
        <taxon>eudicotyledons</taxon>
        <taxon>Gunneridae</taxon>
        <taxon>Pentapetalae</taxon>
        <taxon>asterids</taxon>
        <taxon>campanulids</taxon>
        <taxon>Aquifoliales</taxon>
        <taxon>Aquifoliaceae</taxon>
        <taxon>Ilex</taxon>
    </lineage>
</organism>
<proteinExistence type="predicted"/>
<dbReference type="SUPFAM" id="SSF54171">
    <property type="entry name" value="DNA-binding domain"/>
    <property type="match status" value="1"/>
</dbReference>
<sequence>MAATDEASALELIRRHLLGEFSPVDGFVSQFSDCSSSTFTGESCTGGTLQPEVSSFQSERKSCEDYPITISDYLNSNDEVNTTTNIFDFVPNSITFEQNESKFFEFGSKPQNIDLTTQKPPVSSFLSIDFVQNRTEFFQFEYNSQVIQPTTLESLSSSSRSSSLSDRKPALKIDLPPVKKIEWIEFTESTQQTAVTSIEKSSEVEEKRHYRGVRQRPWGKYAAEIRDPNRRGSRVWLGTFDTAIEAGKAYDRAAFKMRGRKAILNFPLEVAKSACDSTTPVDGGRKRMREVEKEMKVKAVKRSERLPECEVEMKNEMTFDWPSTPPSSWTVFDVPLSSPLSPHPTFGCSQLMVT</sequence>